<evidence type="ECO:0000256" key="12">
    <source>
        <dbReference type="ARBA" id="ARBA00078531"/>
    </source>
</evidence>
<dbReference type="AlphaFoldDB" id="A0A1M5W078"/>
<dbReference type="Pfam" id="PF00581">
    <property type="entry name" value="Rhodanese"/>
    <property type="match status" value="1"/>
</dbReference>
<protein>
    <recommendedName>
        <fullName evidence="9">Molybdopterin-synthase adenylyltransferase</fullName>
        <ecNumber evidence="8">2.7.7.80</ecNumber>
    </recommendedName>
    <alternativeName>
        <fullName evidence="12">MoaD protein adenylase</fullName>
    </alternativeName>
    <alternativeName>
        <fullName evidence="10">Molybdopterin-converting factor subunit 1 adenylase</fullName>
    </alternativeName>
    <alternativeName>
        <fullName evidence="11">Sulfur carrier protein MoaD adenylyltransferase</fullName>
    </alternativeName>
</protein>
<dbReference type="PANTHER" id="PTHR10953:SF102">
    <property type="entry name" value="ADENYLYLTRANSFERASE AND SULFURTRANSFERASE MOCS3"/>
    <property type="match status" value="1"/>
</dbReference>
<evidence type="ECO:0000256" key="1">
    <source>
        <dbReference type="ARBA" id="ARBA00009919"/>
    </source>
</evidence>
<dbReference type="CDD" id="cd00757">
    <property type="entry name" value="ThiF_MoeB_HesA_family"/>
    <property type="match status" value="1"/>
</dbReference>
<dbReference type="FunFam" id="3.40.50.720:FF:000033">
    <property type="entry name" value="Adenylyltransferase and sulfurtransferase MOCS3"/>
    <property type="match status" value="1"/>
</dbReference>
<dbReference type="OrthoDB" id="9804286at2"/>
<organism evidence="14 15">
    <name type="scientific">Chryseolinea serpens</name>
    <dbReference type="NCBI Taxonomy" id="947013"/>
    <lineage>
        <taxon>Bacteria</taxon>
        <taxon>Pseudomonadati</taxon>
        <taxon>Bacteroidota</taxon>
        <taxon>Cytophagia</taxon>
        <taxon>Cytophagales</taxon>
        <taxon>Fulvivirgaceae</taxon>
        <taxon>Chryseolinea</taxon>
    </lineage>
</organism>
<evidence type="ECO:0000256" key="8">
    <source>
        <dbReference type="ARBA" id="ARBA00066884"/>
    </source>
</evidence>
<dbReference type="RefSeq" id="WP_073141111.1">
    <property type="nucleotide sequence ID" value="NZ_FQWQ01000004.1"/>
</dbReference>
<dbReference type="InterPro" id="IPR000594">
    <property type="entry name" value="ThiF_NAD_FAD-bd"/>
</dbReference>
<dbReference type="InterPro" id="IPR036873">
    <property type="entry name" value="Rhodanese-like_dom_sf"/>
</dbReference>
<dbReference type="Pfam" id="PF00899">
    <property type="entry name" value="ThiF"/>
    <property type="match status" value="1"/>
</dbReference>
<evidence type="ECO:0000256" key="4">
    <source>
        <dbReference type="ARBA" id="ARBA00022840"/>
    </source>
</evidence>
<comment type="subunit">
    <text evidence="7">Homodimer. Forms a stable heterotetrameric complex of 2 MoeB and 2 MoaD during adenylation of MoaD.</text>
</comment>
<proteinExistence type="inferred from homology"/>
<dbReference type="Gene3D" id="3.40.50.720">
    <property type="entry name" value="NAD(P)-binding Rossmann-like Domain"/>
    <property type="match status" value="1"/>
</dbReference>
<evidence type="ECO:0000259" key="13">
    <source>
        <dbReference type="PROSITE" id="PS50206"/>
    </source>
</evidence>
<keyword evidence="14" id="KW-0548">Nucleotidyltransferase</keyword>
<comment type="function">
    <text evidence="6">Catalyzes the adenylation by ATP of the carboxyl group of the C-terminal glycine of sulfur carrier protein MoaD.</text>
</comment>
<dbReference type="SUPFAM" id="SSF69572">
    <property type="entry name" value="Activating enzymes of the ubiquitin-like proteins"/>
    <property type="match status" value="1"/>
</dbReference>
<keyword evidence="3" id="KW-0547">Nucleotide-binding</keyword>
<dbReference type="GO" id="GO:0061605">
    <property type="term" value="F:molybdopterin-synthase adenylyltransferase activity"/>
    <property type="evidence" value="ECO:0007669"/>
    <property type="project" value="UniProtKB-EC"/>
</dbReference>
<evidence type="ECO:0000313" key="14">
    <source>
        <dbReference type="EMBL" id="SHH80922.1"/>
    </source>
</evidence>
<dbReference type="InterPro" id="IPR001763">
    <property type="entry name" value="Rhodanese-like_dom"/>
</dbReference>
<keyword evidence="15" id="KW-1185">Reference proteome</keyword>
<feature type="domain" description="Rhodanese" evidence="13">
    <location>
        <begin position="295"/>
        <end position="383"/>
    </location>
</feature>
<keyword evidence="4" id="KW-0067">ATP-binding</keyword>
<evidence type="ECO:0000313" key="15">
    <source>
        <dbReference type="Proteomes" id="UP000184212"/>
    </source>
</evidence>
<keyword evidence="2 14" id="KW-0808">Transferase</keyword>
<evidence type="ECO:0000256" key="6">
    <source>
        <dbReference type="ARBA" id="ARBA00055169"/>
    </source>
</evidence>
<evidence type="ECO:0000256" key="9">
    <source>
        <dbReference type="ARBA" id="ARBA00073635"/>
    </source>
</evidence>
<dbReference type="GO" id="GO:0005524">
    <property type="term" value="F:ATP binding"/>
    <property type="evidence" value="ECO:0007669"/>
    <property type="project" value="UniProtKB-KW"/>
</dbReference>
<evidence type="ECO:0000256" key="11">
    <source>
        <dbReference type="ARBA" id="ARBA00075328"/>
    </source>
</evidence>
<dbReference type="SMART" id="SM00450">
    <property type="entry name" value="RHOD"/>
    <property type="match status" value="1"/>
</dbReference>
<sequence length="385" mass="42651">MTTLTREENIRYSRHLALREFGLENQLKLKQAKVLVVGAGGLGSPALFYLAAAGIGTLGIADGDTVDLSNLQRQILFTVDDIGHNKAEMARARLSRLNPGIALHPYPTTLTSANALNVLKDYDVVIDGTDNFPTRYLLNDACVLLGKPLVYGSILRFEGHVSVFNLQQEDGQRSANYRDLFPEPPDPSAVPNCEEAGVLGILPGMVGAMQATEAIKIITGLGEPLAEKLAILDALSMNITTIRYHPQRDRYSITALIDYEDFCGLNQHKNKSLTFNEREIMKEITVQELKQLMDSGADFQLIDVREPHEYEAANLDGELIPQGDIPSSVDKISRDKQVVIHCRSGARSGNMVQWLEKNHKFENLYNLKGGILAWAREIDPEMHVS</sequence>
<dbReference type="EMBL" id="FQWQ01000004">
    <property type="protein sequence ID" value="SHH80922.1"/>
    <property type="molecule type" value="Genomic_DNA"/>
</dbReference>
<evidence type="ECO:0000256" key="10">
    <source>
        <dbReference type="ARBA" id="ARBA00075110"/>
    </source>
</evidence>
<evidence type="ECO:0000256" key="5">
    <source>
        <dbReference type="ARBA" id="ARBA00052218"/>
    </source>
</evidence>
<comment type="catalytic activity">
    <reaction evidence="5">
        <text>[molybdopterin-synthase sulfur-carrier protein]-C-terminal Gly-Gly + ATP + H(+) = [molybdopterin-synthase sulfur-carrier protein]-C-terminal Gly-Gly-AMP + diphosphate</text>
        <dbReference type="Rhea" id="RHEA:43616"/>
        <dbReference type="Rhea" id="RHEA-COMP:12159"/>
        <dbReference type="Rhea" id="RHEA-COMP:12202"/>
        <dbReference type="ChEBI" id="CHEBI:15378"/>
        <dbReference type="ChEBI" id="CHEBI:30616"/>
        <dbReference type="ChEBI" id="CHEBI:33019"/>
        <dbReference type="ChEBI" id="CHEBI:90618"/>
        <dbReference type="ChEBI" id="CHEBI:90778"/>
        <dbReference type="EC" id="2.7.7.80"/>
    </reaction>
</comment>
<evidence type="ECO:0000256" key="7">
    <source>
        <dbReference type="ARBA" id="ARBA00063809"/>
    </source>
</evidence>
<reference evidence="14 15" key="1">
    <citation type="submission" date="2016-11" db="EMBL/GenBank/DDBJ databases">
        <authorList>
            <person name="Jaros S."/>
            <person name="Januszkiewicz K."/>
            <person name="Wedrychowicz H."/>
        </authorList>
    </citation>
    <scope>NUCLEOTIDE SEQUENCE [LARGE SCALE GENOMIC DNA]</scope>
    <source>
        <strain evidence="14 15">DSM 24574</strain>
    </source>
</reference>
<dbReference type="STRING" id="947013.SAMN04488109_5560"/>
<name>A0A1M5W078_9BACT</name>
<dbReference type="GO" id="GO:0004792">
    <property type="term" value="F:thiosulfate-cyanide sulfurtransferase activity"/>
    <property type="evidence" value="ECO:0007669"/>
    <property type="project" value="TreeGrafter"/>
</dbReference>
<gene>
    <name evidence="14" type="ORF">SAMN04488109_5560</name>
</gene>
<dbReference type="Gene3D" id="3.40.250.10">
    <property type="entry name" value="Rhodanese-like domain"/>
    <property type="match status" value="1"/>
</dbReference>
<dbReference type="PANTHER" id="PTHR10953">
    <property type="entry name" value="UBIQUITIN-ACTIVATING ENZYME E1"/>
    <property type="match status" value="1"/>
</dbReference>
<dbReference type="EC" id="2.7.7.80" evidence="8"/>
<dbReference type="PROSITE" id="PS50206">
    <property type="entry name" value="RHODANESE_3"/>
    <property type="match status" value="1"/>
</dbReference>
<dbReference type="GO" id="GO:0008146">
    <property type="term" value="F:sulfotransferase activity"/>
    <property type="evidence" value="ECO:0007669"/>
    <property type="project" value="TreeGrafter"/>
</dbReference>
<accession>A0A1M5W078</accession>
<dbReference type="Proteomes" id="UP000184212">
    <property type="component" value="Unassembled WGS sequence"/>
</dbReference>
<dbReference type="InterPro" id="IPR045886">
    <property type="entry name" value="ThiF/MoeB/HesA"/>
</dbReference>
<dbReference type="InterPro" id="IPR035985">
    <property type="entry name" value="Ubiquitin-activating_enz"/>
</dbReference>
<evidence type="ECO:0000256" key="3">
    <source>
        <dbReference type="ARBA" id="ARBA00022741"/>
    </source>
</evidence>
<dbReference type="GO" id="GO:0005829">
    <property type="term" value="C:cytosol"/>
    <property type="evidence" value="ECO:0007669"/>
    <property type="project" value="TreeGrafter"/>
</dbReference>
<dbReference type="GO" id="GO:0008641">
    <property type="term" value="F:ubiquitin-like modifier activating enzyme activity"/>
    <property type="evidence" value="ECO:0007669"/>
    <property type="project" value="InterPro"/>
</dbReference>
<comment type="similarity">
    <text evidence="1">Belongs to the HesA/MoeB/ThiF family.</text>
</comment>
<dbReference type="NCBIfam" id="NF004281">
    <property type="entry name" value="PRK05690.1"/>
    <property type="match status" value="1"/>
</dbReference>
<evidence type="ECO:0000256" key="2">
    <source>
        <dbReference type="ARBA" id="ARBA00022679"/>
    </source>
</evidence>